<organism evidence="5 6">
    <name type="scientific">candidate division WOR-3 bacterium</name>
    <dbReference type="NCBI Taxonomy" id="2052148"/>
    <lineage>
        <taxon>Bacteria</taxon>
        <taxon>Bacteria division WOR-3</taxon>
    </lineage>
</organism>
<sequence>MKVSKYDHTMMNKPFQLEAGILKALAHPIRLKILEKLKDGPCCVCKIIPYVGGEQSNVSHHLAILKQAGIVRDEKRGTWVWYEVSNPEIFEVIDRLKAYIRGYLEREGERIKEQLRRR</sequence>
<reference evidence="5 6" key="1">
    <citation type="submission" date="2018-06" db="EMBL/GenBank/DDBJ databases">
        <title>Extensive metabolic versatility and redundancy in microbially diverse, dynamic hydrothermal sediments.</title>
        <authorList>
            <person name="Dombrowski N."/>
            <person name="Teske A."/>
            <person name="Baker B.J."/>
        </authorList>
    </citation>
    <scope>NUCLEOTIDE SEQUENCE [LARGE SCALE GENOMIC DNA]</scope>
    <source>
        <strain evidence="5">B36_G15</strain>
    </source>
</reference>
<evidence type="ECO:0000256" key="3">
    <source>
        <dbReference type="ARBA" id="ARBA00023163"/>
    </source>
</evidence>
<dbReference type="Proteomes" id="UP000268469">
    <property type="component" value="Unassembled WGS sequence"/>
</dbReference>
<dbReference type="InterPro" id="IPR011991">
    <property type="entry name" value="ArsR-like_HTH"/>
</dbReference>
<proteinExistence type="predicted"/>
<evidence type="ECO:0000256" key="1">
    <source>
        <dbReference type="ARBA" id="ARBA00023015"/>
    </source>
</evidence>
<comment type="caution">
    <text evidence="5">The sequence shown here is derived from an EMBL/GenBank/DDBJ whole genome shotgun (WGS) entry which is preliminary data.</text>
</comment>
<dbReference type="NCBIfam" id="NF033788">
    <property type="entry name" value="HTH_metalloreg"/>
    <property type="match status" value="1"/>
</dbReference>
<name>A0A660SHA2_UNCW3</name>
<protein>
    <submittedName>
        <fullName evidence="5">ArsR family transcriptional regulator</fullName>
    </submittedName>
</protein>
<feature type="domain" description="HTH arsR-type" evidence="4">
    <location>
        <begin position="10"/>
        <end position="104"/>
    </location>
</feature>
<dbReference type="PANTHER" id="PTHR33154">
    <property type="entry name" value="TRANSCRIPTIONAL REGULATOR, ARSR FAMILY"/>
    <property type="match status" value="1"/>
</dbReference>
<keyword evidence="3" id="KW-0804">Transcription</keyword>
<dbReference type="InterPro" id="IPR036390">
    <property type="entry name" value="WH_DNA-bd_sf"/>
</dbReference>
<keyword evidence="2" id="KW-0238">DNA-binding</keyword>
<dbReference type="PANTHER" id="PTHR33154:SF33">
    <property type="entry name" value="TRANSCRIPTIONAL REPRESSOR SDPR"/>
    <property type="match status" value="1"/>
</dbReference>
<dbReference type="GO" id="GO:0003677">
    <property type="term" value="F:DNA binding"/>
    <property type="evidence" value="ECO:0007669"/>
    <property type="project" value="UniProtKB-KW"/>
</dbReference>
<dbReference type="AlphaFoldDB" id="A0A660SHA2"/>
<dbReference type="SMART" id="SM00418">
    <property type="entry name" value="HTH_ARSR"/>
    <property type="match status" value="1"/>
</dbReference>
<evidence type="ECO:0000259" key="4">
    <source>
        <dbReference type="PROSITE" id="PS50987"/>
    </source>
</evidence>
<evidence type="ECO:0000313" key="5">
    <source>
        <dbReference type="EMBL" id="RKX70158.1"/>
    </source>
</evidence>
<dbReference type="SUPFAM" id="SSF46785">
    <property type="entry name" value="Winged helix' DNA-binding domain"/>
    <property type="match status" value="1"/>
</dbReference>
<evidence type="ECO:0000313" key="6">
    <source>
        <dbReference type="Proteomes" id="UP000268469"/>
    </source>
</evidence>
<dbReference type="InterPro" id="IPR001845">
    <property type="entry name" value="HTH_ArsR_DNA-bd_dom"/>
</dbReference>
<evidence type="ECO:0000256" key="2">
    <source>
        <dbReference type="ARBA" id="ARBA00023125"/>
    </source>
</evidence>
<keyword evidence="1" id="KW-0805">Transcription regulation</keyword>
<accession>A0A660SHA2</accession>
<dbReference type="InterPro" id="IPR036388">
    <property type="entry name" value="WH-like_DNA-bd_sf"/>
</dbReference>
<dbReference type="EMBL" id="QNBE01000049">
    <property type="protein sequence ID" value="RKX70158.1"/>
    <property type="molecule type" value="Genomic_DNA"/>
</dbReference>
<dbReference type="InterPro" id="IPR051081">
    <property type="entry name" value="HTH_MetalResp_TranReg"/>
</dbReference>
<dbReference type="CDD" id="cd00090">
    <property type="entry name" value="HTH_ARSR"/>
    <property type="match status" value="1"/>
</dbReference>
<gene>
    <name evidence="5" type="ORF">DRP53_05955</name>
</gene>
<dbReference type="GO" id="GO:0003700">
    <property type="term" value="F:DNA-binding transcription factor activity"/>
    <property type="evidence" value="ECO:0007669"/>
    <property type="project" value="InterPro"/>
</dbReference>
<dbReference type="PROSITE" id="PS50987">
    <property type="entry name" value="HTH_ARSR_2"/>
    <property type="match status" value="1"/>
</dbReference>
<dbReference type="PROSITE" id="PS50096">
    <property type="entry name" value="IQ"/>
    <property type="match status" value="1"/>
</dbReference>
<dbReference type="Gene3D" id="1.10.10.10">
    <property type="entry name" value="Winged helix-like DNA-binding domain superfamily/Winged helix DNA-binding domain"/>
    <property type="match status" value="1"/>
</dbReference>
<dbReference type="Pfam" id="PF01022">
    <property type="entry name" value="HTH_5"/>
    <property type="match status" value="1"/>
</dbReference>
<dbReference type="PRINTS" id="PR00778">
    <property type="entry name" value="HTHARSR"/>
</dbReference>